<dbReference type="AlphaFoldDB" id="A0A921DWB7"/>
<feature type="transmembrane region" description="Helical" evidence="7">
    <location>
        <begin position="61"/>
        <end position="78"/>
    </location>
</feature>
<evidence type="ECO:0000313" key="11">
    <source>
        <dbReference type="Proteomes" id="UP000774947"/>
    </source>
</evidence>
<comment type="similarity">
    <text evidence="2">Belongs to the UPF0702 family.</text>
</comment>
<evidence type="ECO:0000256" key="1">
    <source>
        <dbReference type="ARBA" id="ARBA00004651"/>
    </source>
</evidence>
<proteinExistence type="inferred from homology"/>
<dbReference type="EMBL" id="DYXY01000132">
    <property type="protein sequence ID" value="HJE15478.1"/>
    <property type="molecule type" value="Genomic_DNA"/>
</dbReference>
<sequence length="224" mass="25822">MNYLLVFEKMIVTIILLLLYNRLSGLRKLAPMTTFDTIGNLVIGAISGTTLLNERVKPKDIFVFVLIWLGILLSIRYLKGTHRVIRNMIDGQPIFLMRDGRLYPEMFRKINTDNKSIESLLRNKGVTGIHTLDEIIIEPNGQISYTTSKKDDFSQVLIDRGQIHFNTLTIINKDEKWLRQTLATHGYPNIDSLFCVEYANDSFWIYADSTDNTGVTYQQIKLKE</sequence>
<evidence type="ECO:0000256" key="5">
    <source>
        <dbReference type="ARBA" id="ARBA00022989"/>
    </source>
</evidence>
<name>A0A921DWB7_9LACO</name>
<gene>
    <name evidence="10" type="ORF">K8W17_05315</name>
</gene>
<dbReference type="PANTHER" id="PTHR34582:SF6">
    <property type="entry name" value="UPF0702 TRANSMEMBRANE PROTEIN YCAP"/>
    <property type="match status" value="1"/>
</dbReference>
<keyword evidence="5 7" id="KW-1133">Transmembrane helix</keyword>
<dbReference type="Proteomes" id="UP000774947">
    <property type="component" value="Unassembled WGS sequence"/>
</dbReference>
<dbReference type="PANTHER" id="PTHR34582">
    <property type="entry name" value="UPF0702 TRANSMEMBRANE PROTEIN YCAP"/>
    <property type="match status" value="1"/>
</dbReference>
<evidence type="ECO:0000256" key="7">
    <source>
        <dbReference type="SAM" id="Phobius"/>
    </source>
</evidence>
<feature type="transmembrane region" description="Helical" evidence="7">
    <location>
        <begin position="30"/>
        <end position="49"/>
    </location>
</feature>
<evidence type="ECO:0000256" key="3">
    <source>
        <dbReference type="ARBA" id="ARBA00022475"/>
    </source>
</evidence>
<keyword evidence="6 7" id="KW-0472">Membrane</keyword>
<evidence type="ECO:0000256" key="6">
    <source>
        <dbReference type="ARBA" id="ARBA00023136"/>
    </source>
</evidence>
<keyword evidence="3" id="KW-1003">Cell membrane</keyword>
<evidence type="ECO:0000313" key="10">
    <source>
        <dbReference type="EMBL" id="HJE15478.1"/>
    </source>
</evidence>
<feature type="domain" description="YetF C-terminal" evidence="8">
    <location>
        <begin position="83"/>
        <end position="198"/>
    </location>
</feature>
<dbReference type="GO" id="GO:0005886">
    <property type="term" value="C:plasma membrane"/>
    <property type="evidence" value="ECO:0007669"/>
    <property type="project" value="UniProtKB-SubCell"/>
</dbReference>
<evidence type="ECO:0000259" key="9">
    <source>
        <dbReference type="Pfam" id="PF20730"/>
    </source>
</evidence>
<keyword evidence="4 7" id="KW-0812">Transmembrane</keyword>
<dbReference type="InterPro" id="IPR023090">
    <property type="entry name" value="UPF0702_alpha/beta_dom_sf"/>
</dbReference>
<accession>A0A921DWB7</accession>
<dbReference type="Gene3D" id="3.30.240.20">
    <property type="entry name" value="bsu07140 like domains"/>
    <property type="match status" value="2"/>
</dbReference>
<evidence type="ECO:0000256" key="2">
    <source>
        <dbReference type="ARBA" id="ARBA00006448"/>
    </source>
</evidence>
<organism evidence="10 11">
    <name type="scientific">Lapidilactobacillus dextrinicus</name>
    <dbReference type="NCBI Taxonomy" id="51664"/>
    <lineage>
        <taxon>Bacteria</taxon>
        <taxon>Bacillati</taxon>
        <taxon>Bacillota</taxon>
        <taxon>Bacilli</taxon>
        <taxon>Lactobacillales</taxon>
        <taxon>Lactobacillaceae</taxon>
        <taxon>Lapidilactobacillus</taxon>
    </lineage>
</organism>
<protein>
    <submittedName>
        <fullName evidence="10">DUF421 domain-containing protein</fullName>
    </submittedName>
</protein>
<reference evidence="10" key="2">
    <citation type="submission" date="2021-09" db="EMBL/GenBank/DDBJ databases">
        <authorList>
            <person name="Gilroy R."/>
        </authorList>
    </citation>
    <scope>NUCLEOTIDE SEQUENCE</scope>
    <source>
        <strain evidence="10">CHK173-2119</strain>
    </source>
</reference>
<dbReference type="Pfam" id="PF04239">
    <property type="entry name" value="DUF421"/>
    <property type="match status" value="1"/>
</dbReference>
<feature type="domain" description="YetF-like N-terminal transmembrane" evidence="9">
    <location>
        <begin position="3"/>
        <end position="78"/>
    </location>
</feature>
<evidence type="ECO:0000259" key="8">
    <source>
        <dbReference type="Pfam" id="PF04239"/>
    </source>
</evidence>
<dbReference type="Pfam" id="PF20730">
    <property type="entry name" value="YetF_N"/>
    <property type="match status" value="1"/>
</dbReference>
<dbReference type="InterPro" id="IPR048454">
    <property type="entry name" value="YetF_N"/>
</dbReference>
<comment type="subcellular location">
    <subcellularLocation>
        <location evidence="1">Cell membrane</location>
        <topology evidence="1">Multi-pass membrane protein</topology>
    </subcellularLocation>
</comment>
<dbReference type="InterPro" id="IPR007353">
    <property type="entry name" value="DUF421"/>
</dbReference>
<evidence type="ECO:0000256" key="4">
    <source>
        <dbReference type="ARBA" id="ARBA00022692"/>
    </source>
</evidence>
<feature type="transmembrane region" description="Helical" evidence="7">
    <location>
        <begin position="6"/>
        <end position="23"/>
    </location>
</feature>
<comment type="caution">
    <text evidence="10">The sequence shown here is derived from an EMBL/GenBank/DDBJ whole genome shotgun (WGS) entry which is preliminary data.</text>
</comment>
<reference evidence="10" key="1">
    <citation type="journal article" date="2021" name="PeerJ">
        <title>Extensive microbial diversity within the chicken gut microbiome revealed by metagenomics and culture.</title>
        <authorList>
            <person name="Gilroy R."/>
            <person name="Ravi A."/>
            <person name="Getino M."/>
            <person name="Pursley I."/>
            <person name="Horton D.L."/>
            <person name="Alikhan N.F."/>
            <person name="Baker D."/>
            <person name="Gharbi K."/>
            <person name="Hall N."/>
            <person name="Watson M."/>
            <person name="Adriaenssens E.M."/>
            <person name="Foster-Nyarko E."/>
            <person name="Jarju S."/>
            <person name="Secka A."/>
            <person name="Antonio M."/>
            <person name="Oren A."/>
            <person name="Chaudhuri R.R."/>
            <person name="La Ragione R."/>
            <person name="Hildebrand F."/>
            <person name="Pallen M.J."/>
        </authorList>
    </citation>
    <scope>NUCLEOTIDE SEQUENCE</scope>
    <source>
        <strain evidence="10">CHK173-2119</strain>
    </source>
</reference>